<dbReference type="EMBL" id="JACRTB010000001">
    <property type="protein sequence ID" value="MBC8574830.1"/>
    <property type="molecule type" value="Genomic_DNA"/>
</dbReference>
<protein>
    <submittedName>
        <fullName evidence="1">VanW family protein</fullName>
    </submittedName>
</protein>
<dbReference type="PANTHER" id="PTHR35788:SF1">
    <property type="entry name" value="EXPORTED PROTEIN"/>
    <property type="match status" value="1"/>
</dbReference>
<dbReference type="RefSeq" id="WP_262398527.1">
    <property type="nucleotide sequence ID" value="NZ_JACRTB010000001.1"/>
</dbReference>
<keyword evidence="2" id="KW-1185">Reference proteome</keyword>
<gene>
    <name evidence="1" type="ORF">H8717_00175</name>
</gene>
<dbReference type="InterPro" id="IPR007391">
    <property type="entry name" value="Vancomycin_resist_VanW"/>
</dbReference>
<organism evidence="1 2">
    <name type="scientific">Yanshouia hominis</name>
    <dbReference type="NCBI Taxonomy" id="2763673"/>
    <lineage>
        <taxon>Bacteria</taxon>
        <taxon>Bacillati</taxon>
        <taxon>Bacillota</taxon>
        <taxon>Clostridia</taxon>
        <taxon>Eubacteriales</taxon>
        <taxon>Oscillospiraceae</taxon>
        <taxon>Yanshouia</taxon>
    </lineage>
</organism>
<reference evidence="1 2" key="1">
    <citation type="submission" date="2020-08" db="EMBL/GenBank/DDBJ databases">
        <title>Genome public.</title>
        <authorList>
            <person name="Liu C."/>
            <person name="Sun Q."/>
        </authorList>
    </citation>
    <scope>NUCLEOTIDE SEQUENCE [LARGE SCALE GENOMIC DNA]</scope>
    <source>
        <strain evidence="1 2">BX1</strain>
    </source>
</reference>
<dbReference type="Proteomes" id="UP000658131">
    <property type="component" value="Unassembled WGS sequence"/>
</dbReference>
<dbReference type="PANTHER" id="PTHR35788">
    <property type="entry name" value="EXPORTED PROTEIN-RELATED"/>
    <property type="match status" value="1"/>
</dbReference>
<dbReference type="InterPro" id="IPR052913">
    <property type="entry name" value="Glycopeptide_resist_protein"/>
</dbReference>
<name>A0ABR7NEM9_9FIRM</name>
<sequence length="281" mass="32572">MGRRKLFCEYGPVCYRVSVEKECLRRHLRDLFHRTRFAGRRDEREFPVLAKGHTSPILRRLDGVDMRLQRNKAENLRLAVRALDHLVIRPGETFSFWHLIGRCTARRGYLPGLAISNGAFREEAGGGLCQLANLIHYLVLHTPLEVTELHHHSDALFPDSERRVPFGTGTSVFYCNVDYRFRNTSEVPVQLLAWVDGELLCGELRAEKPFPLRYRLIEEGSCYTREADGFYRNSRVYRRCFERESGRELPRELILVNHSKVMYDPSLIPPEQLAGEGTPCR</sequence>
<proteinExistence type="predicted"/>
<evidence type="ECO:0000313" key="1">
    <source>
        <dbReference type="EMBL" id="MBC8574830.1"/>
    </source>
</evidence>
<evidence type="ECO:0000313" key="2">
    <source>
        <dbReference type="Proteomes" id="UP000658131"/>
    </source>
</evidence>
<accession>A0ABR7NEM9</accession>
<comment type="caution">
    <text evidence="1">The sequence shown here is derived from an EMBL/GenBank/DDBJ whole genome shotgun (WGS) entry which is preliminary data.</text>
</comment>
<dbReference type="Pfam" id="PF04294">
    <property type="entry name" value="VanW"/>
    <property type="match status" value="1"/>
</dbReference>